<sequence length="111" mass="13247">MNNQSTFCSELINWIENNINERLHLDDIALKSGYSKWHLQRLFKNNTGISLGLFIKRRKLEFAYNDILTKKDTITEIALNYGFESLQGFTRAFTRRYQFPPSDIRKNRLRE</sequence>
<dbReference type="PANTHER" id="PTHR47504:SF5">
    <property type="entry name" value="RIGHT ORIGIN-BINDING PROTEIN"/>
    <property type="match status" value="1"/>
</dbReference>
<gene>
    <name evidence="5" type="ORF">EH105704_11_00320</name>
</gene>
<dbReference type="AlphaFoldDB" id="H5V4X7"/>
<dbReference type="SMART" id="SM00342">
    <property type="entry name" value="HTH_ARAC"/>
    <property type="match status" value="1"/>
</dbReference>
<dbReference type="GeneID" id="92828085"/>
<dbReference type="GO" id="GO:0043565">
    <property type="term" value="F:sequence-specific DNA binding"/>
    <property type="evidence" value="ECO:0007669"/>
    <property type="project" value="InterPro"/>
</dbReference>
<keyword evidence="6" id="KW-1185">Reference proteome</keyword>
<feature type="domain" description="HTH araC/xylS-type" evidence="4">
    <location>
        <begin position="9"/>
        <end position="107"/>
    </location>
</feature>
<accession>H5V4X7</accession>
<evidence type="ECO:0000256" key="1">
    <source>
        <dbReference type="ARBA" id="ARBA00023015"/>
    </source>
</evidence>
<proteinExistence type="predicted"/>
<protein>
    <submittedName>
        <fullName evidence="5">Putative AraC family transcriptional regulator</fullName>
    </submittedName>
</protein>
<dbReference type="InterPro" id="IPR009057">
    <property type="entry name" value="Homeodomain-like_sf"/>
</dbReference>
<dbReference type="InterPro" id="IPR020449">
    <property type="entry name" value="Tscrpt_reg_AraC-type_HTH"/>
</dbReference>
<dbReference type="InterPro" id="IPR018060">
    <property type="entry name" value="HTH_AraC"/>
</dbReference>
<name>H5V4X7_ATLHE</name>
<keyword evidence="2" id="KW-0238">DNA-binding</keyword>
<dbReference type="Gene3D" id="1.10.10.60">
    <property type="entry name" value="Homeodomain-like"/>
    <property type="match status" value="2"/>
</dbReference>
<dbReference type="PANTHER" id="PTHR47504">
    <property type="entry name" value="RIGHT ORIGIN-BINDING PROTEIN"/>
    <property type="match status" value="1"/>
</dbReference>
<evidence type="ECO:0000313" key="5">
    <source>
        <dbReference type="EMBL" id="GAB53035.1"/>
    </source>
</evidence>
<dbReference type="PROSITE" id="PS01124">
    <property type="entry name" value="HTH_ARAC_FAMILY_2"/>
    <property type="match status" value="1"/>
</dbReference>
<dbReference type="GO" id="GO:0003700">
    <property type="term" value="F:DNA-binding transcription factor activity"/>
    <property type="evidence" value="ECO:0007669"/>
    <property type="project" value="InterPro"/>
</dbReference>
<reference evidence="5 6" key="1">
    <citation type="submission" date="2012-02" db="EMBL/GenBank/DDBJ databases">
        <title>Whole genome shotgun sequence of Escherichia hermannii NBRC 105704.</title>
        <authorList>
            <person name="Yoshida I."/>
            <person name="Hosoyama A."/>
            <person name="Tsuchikane K."/>
            <person name="Katsumata H."/>
            <person name="Yamazaki S."/>
            <person name="Fujita N."/>
        </authorList>
    </citation>
    <scope>NUCLEOTIDE SEQUENCE [LARGE SCALE GENOMIC DNA]</scope>
    <source>
        <strain evidence="5 6">NBRC 105704</strain>
    </source>
</reference>
<dbReference type="eggNOG" id="COG2207">
    <property type="taxonomic scope" value="Bacteria"/>
</dbReference>
<dbReference type="PRINTS" id="PR00032">
    <property type="entry name" value="HTHARAC"/>
</dbReference>
<dbReference type="RefSeq" id="WP_002437197.1">
    <property type="nucleotide sequence ID" value="NZ_BAFF01000011.1"/>
</dbReference>
<evidence type="ECO:0000256" key="3">
    <source>
        <dbReference type="ARBA" id="ARBA00023163"/>
    </source>
</evidence>
<dbReference type="Pfam" id="PF12833">
    <property type="entry name" value="HTH_18"/>
    <property type="match status" value="1"/>
</dbReference>
<dbReference type="EMBL" id="BAFF01000011">
    <property type="protein sequence ID" value="GAB53035.1"/>
    <property type="molecule type" value="Genomic_DNA"/>
</dbReference>
<evidence type="ECO:0000256" key="2">
    <source>
        <dbReference type="ARBA" id="ARBA00023125"/>
    </source>
</evidence>
<dbReference type="InterPro" id="IPR050959">
    <property type="entry name" value="MarA-like"/>
</dbReference>
<evidence type="ECO:0000259" key="4">
    <source>
        <dbReference type="PROSITE" id="PS01124"/>
    </source>
</evidence>
<evidence type="ECO:0000313" key="6">
    <source>
        <dbReference type="Proteomes" id="UP000010297"/>
    </source>
</evidence>
<keyword evidence="3" id="KW-0804">Transcription</keyword>
<organism evidence="5 6">
    <name type="scientific">Atlantibacter hermannii NBRC 105704</name>
    <dbReference type="NCBI Taxonomy" id="1115512"/>
    <lineage>
        <taxon>Bacteria</taxon>
        <taxon>Pseudomonadati</taxon>
        <taxon>Pseudomonadota</taxon>
        <taxon>Gammaproteobacteria</taxon>
        <taxon>Enterobacterales</taxon>
        <taxon>Enterobacteriaceae</taxon>
        <taxon>Atlantibacter</taxon>
    </lineage>
</organism>
<dbReference type="Proteomes" id="UP000010297">
    <property type="component" value="Unassembled WGS sequence"/>
</dbReference>
<keyword evidence="1" id="KW-0805">Transcription regulation</keyword>
<dbReference type="SUPFAM" id="SSF46689">
    <property type="entry name" value="Homeodomain-like"/>
    <property type="match status" value="2"/>
</dbReference>
<comment type="caution">
    <text evidence="5">The sequence shown here is derived from an EMBL/GenBank/DDBJ whole genome shotgun (WGS) entry which is preliminary data.</text>
</comment>